<gene>
    <name evidence="3" type="ORF">DAMO_1027</name>
</gene>
<dbReference type="AlphaFoldDB" id="D5MMY8"/>
<evidence type="ECO:0000256" key="1">
    <source>
        <dbReference type="ARBA" id="ARBA00008984"/>
    </source>
</evidence>
<dbReference type="eggNOG" id="COG0425">
    <property type="taxonomic scope" value="Bacteria"/>
</dbReference>
<reference evidence="3 4" key="1">
    <citation type="journal article" date="2010" name="Nature">
        <title>Nitrite-driven anaerobic methane oxidation by oxygenic bacteria.</title>
        <authorList>
            <person name="Ettwig K.F."/>
            <person name="Butler M.K."/>
            <person name="Le Paslier D."/>
            <person name="Pelletier E."/>
            <person name="Mangenot S."/>
            <person name="Kuypers M.M.M."/>
            <person name="Schreiber F."/>
            <person name="Dutilh B.E."/>
            <person name="Zedelius J."/>
            <person name="de Beer D."/>
            <person name="Gloerich J."/>
            <person name="Wessels H.J.C.T."/>
            <person name="van Allen T."/>
            <person name="Luesken F."/>
            <person name="Wu M."/>
            <person name="van de Pas-Schoonen K.T."/>
            <person name="Op den Camp H.J.M."/>
            <person name="Janssen-Megens E.M."/>
            <person name="Francoijs K-J."/>
            <person name="Stunnenberg H."/>
            <person name="Weissenbach J."/>
            <person name="Jetten M.S.M."/>
            <person name="Strous M."/>
        </authorList>
    </citation>
    <scope>NUCLEOTIDE SEQUENCE [LARGE SCALE GENOMIC DNA]</scope>
</reference>
<proteinExistence type="inferred from homology"/>
<dbReference type="InterPro" id="IPR036868">
    <property type="entry name" value="TusA-like_sf"/>
</dbReference>
<evidence type="ECO:0000313" key="4">
    <source>
        <dbReference type="Proteomes" id="UP000006898"/>
    </source>
</evidence>
<dbReference type="KEGG" id="mox:DAMO_1027"/>
<protein>
    <recommendedName>
        <fullName evidence="2">UPF0033 domain-containing protein</fullName>
    </recommendedName>
</protein>
<dbReference type="Pfam" id="PF01206">
    <property type="entry name" value="TusA"/>
    <property type="match status" value="1"/>
</dbReference>
<sequence length="82" mass="8863">MMSGAPEQTVESLDLKGEVCPYTFVKTKLALEELQSGQVLRVIVDNPGSAANVPRSLHSEGHVVVDVTQLNDTDWAITVKKA</sequence>
<dbReference type="SUPFAM" id="SSF64307">
    <property type="entry name" value="SirA-like"/>
    <property type="match status" value="1"/>
</dbReference>
<name>D5MMY8_METO1</name>
<organism evidence="3 4">
    <name type="scientific">Methylomirabilis oxygeniifera</name>
    <dbReference type="NCBI Taxonomy" id="671143"/>
    <lineage>
        <taxon>Bacteria</taxon>
        <taxon>Candidatus Methylomirabilota</taxon>
        <taxon>Candidatus Methylomirabilia</taxon>
        <taxon>Candidatus Methylomirabilales</taxon>
        <taxon>Candidatus Methylomirabilaceae</taxon>
        <taxon>Candidatus Methylomirabilis</taxon>
    </lineage>
</organism>
<dbReference type="EMBL" id="FP565575">
    <property type="protein sequence ID" value="CBE68088.1"/>
    <property type="molecule type" value="Genomic_DNA"/>
</dbReference>
<comment type="similarity">
    <text evidence="1">Belongs to the sulfur carrier protein TusA family.</text>
</comment>
<dbReference type="Gene3D" id="3.30.110.40">
    <property type="entry name" value="TusA-like domain"/>
    <property type="match status" value="1"/>
</dbReference>
<evidence type="ECO:0000313" key="3">
    <source>
        <dbReference type="EMBL" id="CBE68088.1"/>
    </source>
</evidence>
<dbReference type="InterPro" id="IPR001455">
    <property type="entry name" value="TusA-like"/>
</dbReference>
<dbReference type="PANTHER" id="PTHR33279:SF19">
    <property type="entry name" value="SSL1707 PROTEIN"/>
    <property type="match status" value="1"/>
</dbReference>
<dbReference type="PROSITE" id="PS01148">
    <property type="entry name" value="UPF0033"/>
    <property type="match status" value="1"/>
</dbReference>
<evidence type="ECO:0000259" key="2">
    <source>
        <dbReference type="PROSITE" id="PS01148"/>
    </source>
</evidence>
<accession>D5MMY8</accession>
<feature type="domain" description="UPF0033" evidence="2">
    <location>
        <begin position="13"/>
        <end position="37"/>
    </location>
</feature>
<dbReference type="STRING" id="671143.DAMO_1027"/>
<dbReference type="CDD" id="cd00291">
    <property type="entry name" value="SirA_YedF_YeeD"/>
    <property type="match status" value="1"/>
</dbReference>
<dbReference type="Proteomes" id="UP000006898">
    <property type="component" value="Chromosome"/>
</dbReference>
<dbReference type="HOGENOM" id="CLU_165255_2_1_0"/>
<dbReference type="PANTHER" id="PTHR33279">
    <property type="entry name" value="SULFUR CARRIER PROTEIN YEDF-RELATED"/>
    <property type="match status" value="1"/>
</dbReference>